<dbReference type="InterPro" id="IPR011009">
    <property type="entry name" value="Kinase-like_dom_sf"/>
</dbReference>
<evidence type="ECO:0000256" key="8">
    <source>
        <dbReference type="ARBA" id="ARBA00048679"/>
    </source>
</evidence>
<proteinExistence type="predicted"/>
<evidence type="ECO:0000256" key="5">
    <source>
        <dbReference type="ARBA" id="ARBA00022777"/>
    </source>
</evidence>
<dbReference type="FunFam" id="3.30.200.20:FF:000414">
    <property type="entry name" value="Putative serine/threonine-protein kinase haspin"/>
    <property type="match status" value="1"/>
</dbReference>
<dbReference type="OrthoDB" id="5327538at2759"/>
<feature type="region of interest" description="Disordered" evidence="9">
    <location>
        <begin position="146"/>
        <end position="177"/>
    </location>
</feature>
<gene>
    <name evidence="11" type="ORF">CDV56_108029</name>
</gene>
<reference evidence="11" key="1">
    <citation type="submission" date="2018-08" db="EMBL/GenBank/DDBJ databases">
        <title>Draft genome sequence of azole-resistant Aspergillus thermomutatus (Neosartorya pseudofischeri) strain HMR AF 39, isolated from a human nasal aspirate.</title>
        <authorList>
            <person name="Parent-Michaud M."/>
            <person name="Dufresne P.J."/>
            <person name="Fournier E."/>
            <person name="Martineau C."/>
            <person name="Moreira S."/>
            <person name="Perkins V."/>
            <person name="De Repentigny L."/>
            <person name="Dufresne S.F."/>
        </authorList>
    </citation>
    <scope>NUCLEOTIDE SEQUENCE [LARGE SCALE GENOMIC DNA]</scope>
    <source>
        <strain evidence="11">HMR AF 39</strain>
    </source>
</reference>
<dbReference type="EC" id="2.7.11.1" evidence="1"/>
<dbReference type="GO" id="GO:0035556">
    <property type="term" value="P:intracellular signal transduction"/>
    <property type="evidence" value="ECO:0007669"/>
    <property type="project" value="TreeGrafter"/>
</dbReference>
<feature type="compositionally biased region" description="Polar residues" evidence="9">
    <location>
        <begin position="117"/>
        <end position="126"/>
    </location>
</feature>
<dbReference type="VEuPathDB" id="FungiDB:CDV56_108029"/>
<evidence type="ECO:0000313" key="12">
    <source>
        <dbReference type="Proteomes" id="UP000215305"/>
    </source>
</evidence>
<evidence type="ECO:0000259" key="10">
    <source>
        <dbReference type="SMART" id="SM01331"/>
    </source>
</evidence>
<evidence type="ECO:0000256" key="3">
    <source>
        <dbReference type="ARBA" id="ARBA00022679"/>
    </source>
</evidence>
<feature type="region of interest" description="Disordered" evidence="9">
    <location>
        <begin position="537"/>
        <end position="574"/>
    </location>
</feature>
<dbReference type="RefSeq" id="XP_026617742.1">
    <property type="nucleotide sequence ID" value="XM_026761648.1"/>
</dbReference>
<feature type="domain" description="Serine/threonine-protein kinase haspin C-terminal" evidence="10">
    <location>
        <begin position="468"/>
        <end position="575"/>
    </location>
</feature>
<dbReference type="AlphaFoldDB" id="A0A397HX68"/>
<keyword evidence="12" id="KW-1185">Reference proteome</keyword>
<comment type="catalytic activity">
    <reaction evidence="8">
        <text>L-seryl-[protein] + ATP = O-phospho-L-seryl-[protein] + ADP + H(+)</text>
        <dbReference type="Rhea" id="RHEA:17989"/>
        <dbReference type="Rhea" id="RHEA-COMP:9863"/>
        <dbReference type="Rhea" id="RHEA-COMP:11604"/>
        <dbReference type="ChEBI" id="CHEBI:15378"/>
        <dbReference type="ChEBI" id="CHEBI:29999"/>
        <dbReference type="ChEBI" id="CHEBI:30616"/>
        <dbReference type="ChEBI" id="CHEBI:83421"/>
        <dbReference type="ChEBI" id="CHEBI:456216"/>
        <dbReference type="EC" id="2.7.11.1"/>
    </reaction>
</comment>
<keyword evidence="3" id="KW-0808">Transferase</keyword>
<evidence type="ECO:0000256" key="1">
    <source>
        <dbReference type="ARBA" id="ARBA00012513"/>
    </source>
</evidence>
<comment type="caution">
    <text evidence="11">The sequence shown here is derived from an EMBL/GenBank/DDBJ whole genome shotgun (WGS) entry which is preliminary data.</text>
</comment>
<keyword evidence="6" id="KW-0067">ATP-binding</keyword>
<dbReference type="STRING" id="41047.A0A397HX68"/>
<evidence type="ECO:0000313" key="11">
    <source>
        <dbReference type="EMBL" id="RHZ65190.1"/>
    </source>
</evidence>
<feature type="compositionally biased region" description="Basic and acidic residues" evidence="9">
    <location>
        <begin position="84"/>
        <end position="100"/>
    </location>
</feature>
<evidence type="ECO:0000256" key="9">
    <source>
        <dbReference type="SAM" id="MobiDB-lite"/>
    </source>
</evidence>
<evidence type="ECO:0000256" key="7">
    <source>
        <dbReference type="ARBA" id="ARBA00047899"/>
    </source>
</evidence>
<dbReference type="Gene3D" id="3.30.200.20">
    <property type="entry name" value="Phosphorylase Kinase, domain 1"/>
    <property type="match status" value="1"/>
</dbReference>
<dbReference type="SMART" id="SM01331">
    <property type="entry name" value="DUF3635"/>
    <property type="match status" value="1"/>
</dbReference>
<keyword evidence="2" id="KW-0723">Serine/threonine-protein kinase</keyword>
<dbReference type="SUPFAM" id="SSF56112">
    <property type="entry name" value="Protein kinase-like (PK-like)"/>
    <property type="match status" value="1"/>
</dbReference>
<accession>A0A397HX68</accession>
<evidence type="ECO:0000256" key="6">
    <source>
        <dbReference type="ARBA" id="ARBA00022840"/>
    </source>
</evidence>
<feature type="compositionally biased region" description="Basic and acidic residues" evidence="9">
    <location>
        <begin position="146"/>
        <end position="156"/>
    </location>
</feature>
<evidence type="ECO:0000256" key="4">
    <source>
        <dbReference type="ARBA" id="ARBA00022741"/>
    </source>
</evidence>
<dbReference type="GO" id="GO:0072354">
    <property type="term" value="F:histone H3T3 kinase activity"/>
    <property type="evidence" value="ECO:0007669"/>
    <property type="project" value="TreeGrafter"/>
</dbReference>
<dbReference type="GO" id="GO:0005634">
    <property type="term" value="C:nucleus"/>
    <property type="evidence" value="ECO:0007669"/>
    <property type="project" value="TreeGrafter"/>
</dbReference>
<evidence type="ECO:0000256" key="2">
    <source>
        <dbReference type="ARBA" id="ARBA00022527"/>
    </source>
</evidence>
<feature type="region of interest" description="Disordered" evidence="9">
    <location>
        <begin position="1"/>
        <end position="33"/>
    </location>
</feature>
<dbReference type="Gene3D" id="1.10.510.10">
    <property type="entry name" value="Transferase(Phosphotransferase) domain 1"/>
    <property type="match status" value="1"/>
</dbReference>
<name>A0A397HX68_ASPTH</name>
<dbReference type="GO" id="GO:0005737">
    <property type="term" value="C:cytoplasm"/>
    <property type="evidence" value="ECO:0007669"/>
    <property type="project" value="TreeGrafter"/>
</dbReference>
<organism evidence="11 12">
    <name type="scientific">Aspergillus thermomutatus</name>
    <name type="common">Neosartorya pseudofischeri</name>
    <dbReference type="NCBI Taxonomy" id="41047"/>
    <lineage>
        <taxon>Eukaryota</taxon>
        <taxon>Fungi</taxon>
        <taxon>Dikarya</taxon>
        <taxon>Ascomycota</taxon>
        <taxon>Pezizomycotina</taxon>
        <taxon>Eurotiomycetes</taxon>
        <taxon>Eurotiomycetidae</taxon>
        <taxon>Eurotiales</taxon>
        <taxon>Aspergillaceae</taxon>
        <taxon>Aspergillus</taxon>
        <taxon>Aspergillus subgen. Fumigati</taxon>
    </lineage>
</organism>
<dbReference type="PANTHER" id="PTHR24419:SF18">
    <property type="entry name" value="SERINE_THREONINE-PROTEIN KINASE HASPIN"/>
    <property type="match status" value="1"/>
</dbReference>
<dbReference type="FunFam" id="1.10.510.10:FF:000961">
    <property type="entry name" value="Putative serine/threonine-protein kinase haspin homolog"/>
    <property type="match status" value="1"/>
</dbReference>
<protein>
    <recommendedName>
        <fullName evidence="1">non-specific serine/threonine protein kinase</fullName>
        <ecNumber evidence="1">2.7.11.1</ecNumber>
    </recommendedName>
</protein>
<feature type="region of interest" description="Disordered" evidence="9">
    <location>
        <begin position="75"/>
        <end position="131"/>
    </location>
</feature>
<dbReference type="EMBL" id="NKHU02000019">
    <property type="protein sequence ID" value="RHZ65190.1"/>
    <property type="molecule type" value="Genomic_DNA"/>
</dbReference>
<dbReference type="GeneID" id="38130003"/>
<comment type="catalytic activity">
    <reaction evidence="7">
        <text>L-threonyl-[protein] + ATP = O-phospho-L-threonyl-[protein] + ADP + H(+)</text>
        <dbReference type="Rhea" id="RHEA:46608"/>
        <dbReference type="Rhea" id="RHEA-COMP:11060"/>
        <dbReference type="Rhea" id="RHEA-COMP:11605"/>
        <dbReference type="ChEBI" id="CHEBI:15378"/>
        <dbReference type="ChEBI" id="CHEBI:30013"/>
        <dbReference type="ChEBI" id="CHEBI:30616"/>
        <dbReference type="ChEBI" id="CHEBI:61977"/>
        <dbReference type="ChEBI" id="CHEBI:456216"/>
        <dbReference type="EC" id="2.7.11.1"/>
    </reaction>
</comment>
<dbReference type="Proteomes" id="UP000215305">
    <property type="component" value="Unassembled WGS sequence"/>
</dbReference>
<keyword evidence="4" id="KW-0547">Nucleotide-binding</keyword>
<dbReference type="Pfam" id="PF12330">
    <property type="entry name" value="Haspin_kinase"/>
    <property type="match status" value="1"/>
</dbReference>
<sequence>MLVPPSPTTATYATSWDSKPTSKARGAQRKVYGKRRVDAPRAVFEQGSPIKTLKKATKKAARDAVDCIQAKLAEVTLNESPTDSENKQEPAESSHQENRVVHTPTPKLEPLEPEFTRTPSPVQNTPKSEKRYERMVEVRITPRKIETEPMSEKKYESVTGSKARNSRQKKSAPRLSSGCIRDEKVNAYVRAVLDEALSPVAAQGVQKFSSWAARAGNMLEVVKLAEGSYGEVYKLRLREEVCMKEMSKSKLARLRAYGDGVFKVVPLRAQSGPGSKKFTSIEEIVSEVKMLKYLDPIPGFARFREIHVVQGRFPDSFQAAWDHYKKTKDDCLNPNPSSKRAYPDTQLWAIVEMDDAGCELEKFSWSSIFQIYDIFWGVAMALARAEEYALFEHRDLHLGNVCIKTTRSDGCMAPPSDIEVMRHSWTSGFGLSTLETTIIDYSLSRAELRASNDSDEIVDVASSDLDKKQIFDAIGRDEDEILLRDTYRHMRAQVYTGNPVDTEKTPDIPGIWAEYAPRTNLIWLLFILKNLLKNRKSEPSQPAATRPPLAPCSPNKNIETKQPKKSGEKAKKPLLGQINTTEAGKKVAELKKSLEDRLESVLDLLDLEHGHKDMCCAADLVAYAIDSQWLSEEDFF</sequence>
<dbReference type="PANTHER" id="PTHR24419">
    <property type="entry name" value="INTERLEUKIN-1 RECEPTOR-ASSOCIATED KINASE"/>
    <property type="match status" value="1"/>
</dbReference>
<dbReference type="GO" id="GO:0005524">
    <property type="term" value="F:ATP binding"/>
    <property type="evidence" value="ECO:0007669"/>
    <property type="project" value="UniProtKB-KW"/>
</dbReference>
<keyword evidence="5" id="KW-0418">Kinase</keyword>
<dbReference type="GO" id="GO:0000278">
    <property type="term" value="P:mitotic cell cycle"/>
    <property type="evidence" value="ECO:0007669"/>
    <property type="project" value="TreeGrafter"/>
</dbReference>
<feature type="compositionally biased region" description="Basic and acidic residues" evidence="9">
    <location>
        <begin position="558"/>
        <end position="571"/>
    </location>
</feature>
<dbReference type="InterPro" id="IPR024604">
    <property type="entry name" value="GSG2_C"/>
</dbReference>